<gene>
    <name evidence="2" type="ORF">CORC01_10556</name>
</gene>
<reference evidence="2 3" key="1">
    <citation type="submission" date="2016-09" db="EMBL/GenBank/DDBJ databases">
        <authorList>
            <person name="Capua I."/>
            <person name="De Benedictis P."/>
            <person name="Joannis T."/>
            <person name="Lombin L.H."/>
            <person name="Cattoli G."/>
        </authorList>
    </citation>
    <scope>NUCLEOTIDE SEQUENCE [LARGE SCALE GENOMIC DNA]</scope>
    <source>
        <strain evidence="2 3">IMI 309357</strain>
    </source>
</reference>
<keyword evidence="3" id="KW-1185">Reference proteome</keyword>
<evidence type="ECO:0000256" key="1">
    <source>
        <dbReference type="SAM" id="MobiDB-lite"/>
    </source>
</evidence>
<protein>
    <submittedName>
        <fullName evidence="2">Uncharacterized protein</fullName>
    </submittedName>
</protein>
<comment type="caution">
    <text evidence="2">The sequence shown here is derived from an EMBL/GenBank/DDBJ whole genome shotgun (WGS) entry which is preliminary data.</text>
</comment>
<evidence type="ECO:0000313" key="2">
    <source>
        <dbReference type="EMBL" id="OHE94099.1"/>
    </source>
</evidence>
<accession>A0A1G4AY60</accession>
<proteinExistence type="predicted"/>
<feature type="region of interest" description="Disordered" evidence="1">
    <location>
        <begin position="1"/>
        <end position="26"/>
    </location>
</feature>
<name>A0A1G4AY60_9PEZI</name>
<evidence type="ECO:0000313" key="3">
    <source>
        <dbReference type="Proteomes" id="UP000176998"/>
    </source>
</evidence>
<organism evidence="2 3">
    <name type="scientific">Colletotrichum orchidophilum</name>
    <dbReference type="NCBI Taxonomy" id="1209926"/>
    <lineage>
        <taxon>Eukaryota</taxon>
        <taxon>Fungi</taxon>
        <taxon>Dikarya</taxon>
        <taxon>Ascomycota</taxon>
        <taxon>Pezizomycotina</taxon>
        <taxon>Sordariomycetes</taxon>
        <taxon>Hypocreomycetidae</taxon>
        <taxon>Glomerellales</taxon>
        <taxon>Glomerellaceae</taxon>
        <taxon>Colletotrichum</taxon>
    </lineage>
</organism>
<dbReference type="EMBL" id="MJBS01000106">
    <property type="protein sequence ID" value="OHE94099.1"/>
    <property type="molecule type" value="Genomic_DNA"/>
</dbReference>
<sequence length="26" mass="2782">MAICALSHPASRGIELPATNSRSRNE</sequence>
<dbReference type="Proteomes" id="UP000176998">
    <property type="component" value="Unassembled WGS sequence"/>
</dbReference>
<dbReference type="AlphaFoldDB" id="A0A1G4AY60"/>